<keyword evidence="4 8" id="KW-1003">Cell membrane</keyword>
<evidence type="ECO:0000256" key="4">
    <source>
        <dbReference type="ARBA" id="ARBA00022475"/>
    </source>
</evidence>
<keyword evidence="7 8" id="KW-0472">Membrane</keyword>
<gene>
    <name evidence="9" type="ORF">E4K62_02035</name>
</gene>
<protein>
    <recommendedName>
        <fullName evidence="8">Probable membrane transporter protein</fullName>
    </recommendedName>
</protein>
<feature type="transmembrane region" description="Helical" evidence="8">
    <location>
        <begin position="72"/>
        <end position="90"/>
    </location>
</feature>
<comment type="similarity">
    <text evidence="2 8">Belongs to the 4-toluene sulfonate uptake permease (TSUP) (TC 2.A.102) family.</text>
</comment>
<dbReference type="PANTHER" id="PTHR30269:SF37">
    <property type="entry name" value="MEMBRANE TRANSPORTER PROTEIN"/>
    <property type="match status" value="1"/>
</dbReference>
<dbReference type="PANTHER" id="PTHR30269">
    <property type="entry name" value="TRANSMEMBRANE PROTEIN YFCA"/>
    <property type="match status" value="1"/>
</dbReference>
<evidence type="ECO:0000256" key="3">
    <source>
        <dbReference type="ARBA" id="ARBA00022448"/>
    </source>
</evidence>
<feature type="transmembrane region" description="Helical" evidence="8">
    <location>
        <begin position="228"/>
        <end position="246"/>
    </location>
</feature>
<evidence type="ECO:0000256" key="2">
    <source>
        <dbReference type="ARBA" id="ARBA00009142"/>
    </source>
</evidence>
<evidence type="ECO:0000256" key="5">
    <source>
        <dbReference type="ARBA" id="ARBA00022692"/>
    </source>
</evidence>
<evidence type="ECO:0000256" key="7">
    <source>
        <dbReference type="ARBA" id="ARBA00023136"/>
    </source>
</evidence>
<reference evidence="9 10" key="1">
    <citation type="submission" date="2019-03" db="EMBL/GenBank/DDBJ databases">
        <authorList>
            <person name="Dong K."/>
        </authorList>
    </citation>
    <scope>NUCLEOTIDE SEQUENCE [LARGE SCALE GENOMIC DNA]</scope>
    <source>
        <strain evidence="10">dk512</strain>
    </source>
</reference>
<name>A0ABX5SN72_9MICO</name>
<dbReference type="Proteomes" id="UP000295748">
    <property type="component" value="Chromosome"/>
</dbReference>
<keyword evidence="5 8" id="KW-0812">Transmembrane</keyword>
<comment type="subcellular location">
    <subcellularLocation>
        <location evidence="1 8">Cell membrane</location>
        <topology evidence="1 8">Multi-pass membrane protein</topology>
    </subcellularLocation>
</comment>
<dbReference type="InterPro" id="IPR052017">
    <property type="entry name" value="TSUP"/>
</dbReference>
<feature type="transmembrane region" description="Helical" evidence="8">
    <location>
        <begin position="38"/>
        <end position="60"/>
    </location>
</feature>
<evidence type="ECO:0000256" key="8">
    <source>
        <dbReference type="RuleBase" id="RU363041"/>
    </source>
</evidence>
<keyword evidence="10" id="KW-1185">Reference proteome</keyword>
<proteinExistence type="inferred from homology"/>
<feature type="transmembrane region" description="Helical" evidence="8">
    <location>
        <begin position="96"/>
        <end position="114"/>
    </location>
</feature>
<accession>A0ABX5SN72</accession>
<evidence type="ECO:0000256" key="1">
    <source>
        <dbReference type="ARBA" id="ARBA00004651"/>
    </source>
</evidence>
<evidence type="ECO:0000256" key="6">
    <source>
        <dbReference type="ARBA" id="ARBA00022989"/>
    </source>
</evidence>
<sequence>MDIPGAALLCVLAVLGAGLQRISGMGFALTVAPFAVVVAGPGGGIAVVNACSALLAAVLTVHLRQSIDLRRAAVLTCFGIVGVGAGALMARVVPGAWLEIVIGVLVIASILLVSRPRLPGARTRGGGTVGAGLASGFMSVTAGISGPPLALYAVATGWEPQRFAATVQPVFLVLGATSFATKVLVPRGALDGSVNGMLLAAVAAAALCGAALAGTLARIIRAAVARRILLLVSAVGGLLVLGRGAGDLLS</sequence>
<keyword evidence="6 8" id="KW-1133">Transmembrane helix</keyword>
<evidence type="ECO:0000313" key="9">
    <source>
        <dbReference type="EMBL" id="QBR87581.1"/>
    </source>
</evidence>
<feature type="transmembrane region" description="Helical" evidence="8">
    <location>
        <begin position="197"/>
        <end position="216"/>
    </location>
</feature>
<evidence type="ECO:0000313" key="10">
    <source>
        <dbReference type="Proteomes" id="UP000295748"/>
    </source>
</evidence>
<dbReference type="Pfam" id="PF01925">
    <property type="entry name" value="TauE"/>
    <property type="match status" value="1"/>
</dbReference>
<feature type="transmembrane region" description="Helical" evidence="8">
    <location>
        <begin position="163"/>
        <end position="185"/>
    </location>
</feature>
<dbReference type="InterPro" id="IPR002781">
    <property type="entry name" value="TM_pro_TauE-like"/>
</dbReference>
<dbReference type="EMBL" id="CP038266">
    <property type="protein sequence ID" value="QBR87581.1"/>
    <property type="molecule type" value="Genomic_DNA"/>
</dbReference>
<dbReference type="RefSeq" id="WP_135063086.1">
    <property type="nucleotide sequence ID" value="NZ_CP038266.1"/>
</dbReference>
<organism evidence="9 10">
    <name type="scientific">Microbacterium wangchenii</name>
    <dbReference type="NCBI Taxonomy" id="2541726"/>
    <lineage>
        <taxon>Bacteria</taxon>
        <taxon>Bacillati</taxon>
        <taxon>Actinomycetota</taxon>
        <taxon>Actinomycetes</taxon>
        <taxon>Micrococcales</taxon>
        <taxon>Microbacteriaceae</taxon>
        <taxon>Microbacterium</taxon>
    </lineage>
</organism>
<keyword evidence="3" id="KW-0813">Transport</keyword>